<dbReference type="InterPro" id="IPR002371">
    <property type="entry name" value="FlgK"/>
</dbReference>
<dbReference type="Pfam" id="PF00460">
    <property type="entry name" value="Flg_bb_rod"/>
    <property type="match status" value="1"/>
</dbReference>
<evidence type="ECO:0000313" key="11">
    <source>
        <dbReference type="EMBL" id="HHS49362.1"/>
    </source>
</evidence>
<evidence type="ECO:0000256" key="5">
    <source>
        <dbReference type="ARBA" id="ARBA00022525"/>
    </source>
</evidence>
<keyword evidence="11" id="KW-0966">Cell projection</keyword>
<comment type="caution">
    <text evidence="11">The sequence shown here is derived from an EMBL/GenBank/DDBJ whole genome shotgun (WGS) entry which is preliminary data.</text>
</comment>
<dbReference type="Proteomes" id="UP000886400">
    <property type="component" value="Unassembled WGS sequence"/>
</dbReference>
<dbReference type="InterPro" id="IPR053927">
    <property type="entry name" value="FlgK_helical"/>
</dbReference>
<keyword evidence="6 7" id="KW-0975">Bacterial flagellum</keyword>
<evidence type="ECO:0000256" key="2">
    <source>
        <dbReference type="ARBA" id="ARBA00004613"/>
    </source>
</evidence>
<feature type="domain" description="Flagellar basal body rod protein N-terminal" evidence="8">
    <location>
        <begin position="8"/>
        <end position="38"/>
    </location>
</feature>
<dbReference type="SUPFAM" id="SSF64518">
    <property type="entry name" value="Phase 1 flagellin"/>
    <property type="match status" value="1"/>
</dbReference>
<dbReference type="GO" id="GO:0009424">
    <property type="term" value="C:bacterial-type flagellum hook"/>
    <property type="evidence" value="ECO:0007669"/>
    <property type="project" value="UniProtKB-UniRule"/>
</dbReference>
<protein>
    <recommendedName>
        <fullName evidence="4 7">Flagellar hook-associated protein 1</fullName>
        <shortName evidence="7">HAP1</shortName>
    </recommendedName>
</protein>
<dbReference type="Pfam" id="PF06429">
    <property type="entry name" value="Flg_bbr_C"/>
    <property type="match status" value="1"/>
</dbReference>
<dbReference type="PANTHER" id="PTHR30033:SF1">
    <property type="entry name" value="FLAGELLAR HOOK-ASSOCIATED PROTEIN 1"/>
    <property type="match status" value="1"/>
</dbReference>
<dbReference type="Pfam" id="PF22638">
    <property type="entry name" value="FlgK_D1"/>
    <property type="match status" value="1"/>
</dbReference>
<sequence>MPSIFDALNIGASGLNVAQNAINITGNNVANANTPGYTVKSPTITESYPINTPAGQYGLGATIQTVTSARNQLLENTLGQQLNSQAYYQTLNDSLSQIQSIFNEANGTGLDTALNNFFSSWQTLSSSPDLAAARGQVIQSGQTLVQAIQLAYSSLQQLHNNLNSQIVSDVNQINTLTKNIADINNEIKLASLSPTQSANTLIDQRNHLVQQLQKIANVTVLSNTYSSGNQGQSIGTSQNEMTILLGGVPIVSGINSTNLTTQTSSDGQNVDVVFNGQVITNKITGGSLGATIQLARQTSPSNSSNPSAPNTINYMDTLNTLANSIINQVNILHSSGSGLSAYTQTQGTYSLTSTSNAVSQSEQAGVNLPINNGTLSVNVYDSNNNLVNTVSIAIGSNDSFSTISQKFNNALGQYGISMNLSGISQGNVQIRSNNGYQFSFAGDTSNFLAAVGINTFFTGTNASNIAVNPIITNNLSKIAAGKSLSPGDNSNALAIANLQTQKVMVSNTQTINQYYGSFIGQIGSIAQANENILNSQNAMVDQTQKLLQSQEGVSLDQEAVNLIKYQMAYRASAQFISVVNQMMQSLINMV</sequence>
<name>A0A7C6A868_DESAE</name>
<proteinExistence type="inferred from homology"/>
<dbReference type="EMBL" id="DRZX01000279">
    <property type="protein sequence ID" value="HHS49362.1"/>
    <property type="molecule type" value="Genomic_DNA"/>
</dbReference>
<keyword evidence="5 7" id="KW-0964">Secreted</keyword>
<feature type="domain" description="Flagellar basal-body/hook protein C-terminal" evidence="9">
    <location>
        <begin position="551"/>
        <end position="589"/>
    </location>
</feature>
<feature type="domain" description="Flagellar hook-associated protein FlgK helical" evidence="10">
    <location>
        <begin position="95"/>
        <end position="340"/>
    </location>
</feature>
<organism evidence="11">
    <name type="scientific">Desulfurella acetivorans</name>
    <dbReference type="NCBI Taxonomy" id="33002"/>
    <lineage>
        <taxon>Bacteria</taxon>
        <taxon>Pseudomonadati</taxon>
        <taxon>Campylobacterota</taxon>
        <taxon>Desulfurellia</taxon>
        <taxon>Desulfurellales</taxon>
        <taxon>Desulfurellaceae</taxon>
        <taxon>Desulfurella</taxon>
    </lineage>
</organism>
<keyword evidence="11" id="KW-0969">Cilium</keyword>
<gene>
    <name evidence="7 11" type="primary">flgK</name>
    <name evidence="11" type="ORF">ENM99_05955</name>
</gene>
<dbReference type="GO" id="GO:0005198">
    <property type="term" value="F:structural molecule activity"/>
    <property type="evidence" value="ECO:0007669"/>
    <property type="project" value="UniProtKB-UniRule"/>
</dbReference>
<evidence type="ECO:0000256" key="4">
    <source>
        <dbReference type="ARBA" id="ARBA00016244"/>
    </source>
</evidence>
<dbReference type="GO" id="GO:0005576">
    <property type="term" value="C:extracellular region"/>
    <property type="evidence" value="ECO:0007669"/>
    <property type="project" value="UniProtKB-SubCell"/>
</dbReference>
<dbReference type="AlphaFoldDB" id="A0A7C6A868"/>
<evidence type="ECO:0000256" key="3">
    <source>
        <dbReference type="ARBA" id="ARBA00009677"/>
    </source>
</evidence>
<evidence type="ECO:0000259" key="10">
    <source>
        <dbReference type="Pfam" id="PF22638"/>
    </source>
</evidence>
<evidence type="ECO:0000259" key="8">
    <source>
        <dbReference type="Pfam" id="PF00460"/>
    </source>
</evidence>
<keyword evidence="11" id="KW-0282">Flagellum</keyword>
<dbReference type="InterPro" id="IPR001444">
    <property type="entry name" value="Flag_bb_rod_N"/>
</dbReference>
<dbReference type="PANTHER" id="PTHR30033">
    <property type="entry name" value="FLAGELLAR HOOK-ASSOCIATED PROTEIN 1"/>
    <property type="match status" value="1"/>
</dbReference>
<dbReference type="InterPro" id="IPR010930">
    <property type="entry name" value="Flg_bb/hook_C_dom"/>
</dbReference>
<reference evidence="11" key="1">
    <citation type="journal article" date="2020" name="mSystems">
        <title>Genome- and Community-Level Interaction Insights into Carbon Utilization and Element Cycling Functions of Hydrothermarchaeota in Hydrothermal Sediment.</title>
        <authorList>
            <person name="Zhou Z."/>
            <person name="Liu Y."/>
            <person name="Xu W."/>
            <person name="Pan J."/>
            <person name="Luo Z.H."/>
            <person name="Li M."/>
        </authorList>
    </citation>
    <scope>NUCLEOTIDE SEQUENCE [LARGE SCALE GENOMIC DNA]</scope>
    <source>
        <strain evidence="11">SpSt-1135</strain>
    </source>
</reference>
<dbReference type="GO" id="GO:0044780">
    <property type="term" value="P:bacterial-type flagellum assembly"/>
    <property type="evidence" value="ECO:0007669"/>
    <property type="project" value="InterPro"/>
</dbReference>
<dbReference type="PRINTS" id="PR01005">
    <property type="entry name" value="FLGHOOKAP1"/>
</dbReference>
<evidence type="ECO:0000259" key="9">
    <source>
        <dbReference type="Pfam" id="PF06429"/>
    </source>
</evidence>
<dbReference type="NCBIfam" id="TIGR02492">
    <property type="entry name" value="flgK_ends"/>
    <property type="match status" value="1"/>
</dbReference>
<dbReference type="PROSITE" id="PS00588">
    <property type="entry name" value="FLAGELLA_BB_ROD"/>
    <property type="match status" value="1"/>
</dbReference>
<evidence type="ECO:0000256" key="1">
    <source>
        <dbReference type="ARBA" id="ARBA00004365"/>
    </source>
</evidence>
<comment type="subcellular location">
    <subcellularLocation>
        <location evidence="1 7">Bacterial flagellum</location>
    </subcellularLocation>
    <subcellularLocation>
        <location evidence="2 7">Secreted</location>
    </subcellularLocation>
</comment>
<dbReference type="InterPro" id="IPR019776">
    <property type="entry name" value="Flagellar_basal_body_rod_CS"/>
</dbReference>
<evidence type="ECO:0000256" key="7">
    <source>
        <dbReference type="RuleBase" id="RU362065"/>
    </source>
</evidence>
<accession>A0A7C6A868</accession>
<comment type="similarity">
    <text evidence="3 7">Belongs to the flagella basal body rod proteins family.</text>
</comment>
<evidence type="ECO:0000256" key="6">
    <source>
        <dbReference type="ARBA" id="ARBA00023143"/>
    </source>
</evidence>